<dbReference type="AlphaFoldDB" id="A0A0F6SHJ6"/>
<organism evidence="1 2">
    <name type="scientific">Sandaracinus amylolyticus</name>
    <dbReference type="NCBI Taxonomy" id="927083"/>
    <lineage>
        <taxon>Bacteria</taxon>
        <taxon>Pseudomonadati</taxon>
        <taxon>Myxococcota</taxon>
        <taxon>Polyangia</taxon>
        <taxon>Polyangiales</taxon>
        <taxon>Sandaracinaceae</taxon>
        <taxon>Sandaracinus</taxon>
    </lineage>
</organism>
<dbReference type="KEGG" id="samy:DB32_007708"/>
<dbReference type="SUPFAM" id="SSF52467">
    <property type="entry name" value="DHS-like NAD/FAD-binding domain"/>
    <property type="match status" value="1"/>
</dbReference>
<gene>
    <name evidence="1" type="ORF">DB32_007708</name>
</gene>
<dbReference type="Pfam" id="PF13289">
    <property type="entry name" value="SIR2_2"/>
    <property type="match status" value="1"/>
</dbReference>
<proteinExistence type="predicted"/>
<dbReference type="STRING" id="927083.DB32_007708"/>
<accession>A0A0F6SHJ6</accession>
<protein>
    <submittedName>
        <fullName evidence="1">Uncharacterized protein</fullName>
    </submittedName>
</protein>
<dbReference type="Gene3D" id="3.40.50.1220">
    <property type="entry name" value="TPP-binding domain"/>
    <property type="match status" value="1"/>
</dbReference>
<sequence>MRDRGHVFVVHGNLLRLECDAWLLPCGVGGSTAGYWRIPPNADIYDAWEWPPGDWTKVLRCVALEGDHDRPRPFATHIGGGKDAEVAWFVEGALEFVARAHERLRRDGHPPRHGRARHLLAMPIVGTGYGGGAARAGEIVTMLLPELERESEARGIDIALVSLDASNHAAAQATRRAYWASRSPHEPAWPALTEAQRARAIALAQQAVEGKLVLFLGAGISRGAGLPDWATLLEQLAARAAIDDRAGFARLDHLDRAEVLERRFGGTAALGREVASLLGSERSSLAHALLAALPVNEIVTTNYDRLFEIASEPVIGADALAVLGPGRRSDRARWLLKMHGCVTRPEEIVLTRTDYLRYAEERGALMGIVQALLMTRHMLFVGFSLDDPNFHRIADAVRRAVRGSERRGSRDFLGTALTPARRGFVEELWSDDLDWIALAEQGDDFAEAARRHDVFLDCVAAHAPRAAHLFDPAFAPLLAPHEAELTSAVSELRGLVETVRARGETSPALAVIERMLVELGAVGRVPHRALRKR</sequence>
<name>A0A0F6SHJ6_9BACT</name>
<dbReference type="InterPro" id="IPR029035">
    <property type="entry name" value="DHS-like_NAD/FAD-binding_dom"/>
</dbReference>
<dbReference type="EMBL" id="CP011125">
    <property type="protein sequence ID" value="AKF10559.1"/>
    <property type="molecule type" value="Genomic_DNA"/>
</dbReference>
<dbReference type="RefSeq" id="WP_053237515.1">
    <property type="nucleotide sequence ID" value="NZ_CP011125.1"/>
</dbReference>
<dbReference type="Proteomes" id="UP000034883">
    <property type="component" value="Chromosome"/>
</dbReference>
<reference evidence="1 2" key="1">
    <citation type="submission" date="2015-03" db="EMBL/GenBank/DDBJ databases">
        <title>Genome assembly of Sandaracinus amylolyticus DSM 53668.</title>
        <authorList>
            <person name="Sharma G."/>
            <person name="Subramanian S."/>
        </authorList>
    </citation>
    <scope>NUCLEOTIDE SEQUENCE [LARGE SCALE GENOMIC DNA]</scope>
    <source>
        <strain evidence="1 2">DSM 53668</strain>
    </source>
</reference>
<keyword evidence="2" id="KW-1185">Reference proteome</keyword>
<evidence type="ECO:0000313" key="2">
    <source>
        <dbReference type="Proteomes" id="UP000034883"/>
    </source>
</evidence>
<dbReference type="OrthoDB" id="5521101at2"/>
<evidence type="ECO:0000313" key="1">
    <source>
        <dbReference type="EMBL" id="AKF10559.1"/>
    </source>
</evidence>